<feature type="transmembrane region" description="Helical" evidence="8">
    <location>
        <begin position="55"/>
        <end position="78"/>
    </location>
</feature>
<evidence type="ECO:0000256" key="1">
    <source>
        <dbReference type="ARBA" id="ARBA00004651"/>
    </source>
</evidence>
<gene>
    <name evidence="11" type="ORF">GYA93_08145</name>
</gene>
<dbReference type="SMART" id="SM00382">
    <property type="entry name" value="AAA"/>
    <property type="match status" value="1"/>
</dbReference>
<dbReference type="RefSeq" id="WP_059035191.1">
    <property type="nucleotide sequence ID" value="NZ_JAADZU010000019.1"/>
</dbReference>
<comment type="subcellular location">
    <subcellularLocation>
        <location evidence="1">Cell membrane</location>
        <topology evidence="1">Multi-pass membrane protein</topology>
    </subcellularLocation>
</comment>
<keyword evidence="2 8" id="KW-0812">Transmembrane</keyword>
<keyword evidence="5 8" id="KW-1133">Transmembrane helix</keyword>
<evidence type="ECO:0000256" key="6">
    <source>
        <dbReference type="ARBA" id="ARBA00023136"/>
    </source>
</evidence>
<name>A0A7K3LMY5_9ACTN</name>
<keyword evidence="4 11" id="KW-0067">ATP-binding</keyword>
<dbReference type="GO" id="GO:0005524">
    <property type="term" value="F:ATP binding"/>
    <property type="evidence" value="ECO:0007669"/>
    <property type="project" value="UniProtKB-KW"/>
</dbReference>
<feature type="transmembrane region" description="Helical" evidence="8">
    <location>
        <begin position="131"/>
        <end position="155"/>
    </location>
</feature>
<dbReference type="Proteomes" id="UP000466307">
    <property type="component" value="Unassembled WGS sequence"/>
</dbReference>
<protein>
    <submittedName>
        <fullName evidence="11">ABC transporter ATP-binding protein</fullName>
    </submittedName>
</protein>
<evidence type="ECO:0000256" key="7">
    <source>
        <dbReference type="SAM" id="MobiDB-lite"/>
    </source>
</evidence>
<dbReference type="InterPro" id="IPR039421">
    <property type="entry name" value="Type_1_exporter"/>
</dbReference>
<dbReference type="Gene3D" id="3.40.50.300">
    <property type="entry name" value="P-loop containing nucleotide triphosphate hydrolases"/>
    <property type="match status" value="1"/>
</dbReference>
<sequence>MTTMTALRRFAPALHGMGRRFTFAGFLFAVAAICEIYAVFVLADVIDGALNSDSIASFAQLAGIWLGITAVSTVADYYGQIISVGVSEGVVLRLRDRLFAHVQRLHPVLHRRLGLGNLVSRHSSDLEAVEYLVGSGVMQLSIAILNTVGLVIAALLMSWQVALVALAAVPLLWSVSSIFARRQVAATRDERGANSDIADAVETALVGHETAVAYNQQSREHARLHRHGTAWRDARMAQTRVEAGFGAVMGFGQVVVTLAIAVAGVWQVRQGSLSIGQLLSLTGYLGMLYPKMQEIADVRLAVASAVVSAERVAEVLDLQPTEHDSDAARALDAATRPDATARPDAGAAASPAVGPAASDTTYGVPVVLRSVSLRRDALPVLDDVDLTLSPGQITALVGPSGTGKTSLASLLCRFEHPDSGSITLGDRDYDTLTGHAIRDQVTLLPQSPVIKGATVADNIAYGRPDADRAAIIRAAQATDADEFIRALPDGYDTELHDGGLTLSGGQRQRIAMARAMIRDTPVLILDEPTSGLDDRTVSRILEPLRRIASGRTTLLITHDQRVADIADRIIELHAGHLQEQPRWILPEDLDAPAIIGQDAAEPSPMHLRA</sequence>
<dbReference type="GO" id="GO:0015421">
    <property type="term" value="F:ABC-type oligopeptide transporter activity"/>
    <property type="evidence" value="ECO:0007669"/>
    <property type="project" value="TreeGrafter"/>
</dbReference>
<dbReference type="Gene3D" id="1.20.1560.10">
    <property type="entry name" value="ABC transporter type 1, transmembrane domain"/>
    <property type="match status" value="1"/>
</dbReference>
<evidence type="ECO:0000256" key="8">
    <source>
        <dbReference type="SAM" id="Phobius"/>
    </source>
</evidence>
<dbReference type="InterPro" id="IPR027417">
    <property type="entry name" value="P-loop_NTPase"/>
</dbReference>
<evidence type="ECO:0000256" key="3">
    <source>
        <dbReference type="ARBA" id="ARBA00022741"/>
    </source>
</evidence>
<feature type="transmembrane region" description="Helical" evidence="8">
    <location>
        <begin position="161"/>
        <end position="180"/>
    </location>
</feature>
<dbReference type="AlphaFoldDB" id="A0A7K3LMY5"/>
<evidence type="ECO:0000256" key="5">
    <source>
        <dbReference type="ARBA" id="ARBA00022989"/>
    </source>
</evidence>
<dbReference type="GO" id="GO:0005886">
    <property type="term" value="C:plasma membrane"/>
    <property type="evidence" value="ECO:0007669"/>
    <property type="project" value="UniProtKB-SubCell"/>
</dbReference>
<evidence type="ECO:0000256" key="4">
    <source>
        <dbReference type="ARBA" id="ARBA00022840"/>
    </source>
</evidence>
<reference evidence="11 12" key="1">
    <citation type="submission" date="2020-01" db="EMBL/GenBank/DDBJ databases">
        <title>Investigation of new actinobacteria for the biodesulphurisation of diesel fuel.</title>
        <authorList>
            <person name="Athi Narayanan S.M."/>
        </authorList>
    </citation>
    <scope>NUCLEOTIDE SEQUENCE [LARGE SCALE GENOMIC DNA]</scope>
    <source>
        <strain evidence="11 12">213E</strain>
    </source>
</reference>
<evidence type="ECO:0000256" key="2">
    <source>
        <dbReference type="ARBA" id="ARBA00022692"/>
    </source>
</evidence>
<dbReference type="PROSITE" id="PS50893">
    <property type="entry name" value="ABC_TRANSPORTER_2"/>
    <property type="match status" value="1"/>
</dbReference>
<keyword evidence="12" id="KW-1185">Reference proteome</keyword>
<dbReference type="Pfam" id="PF00005">
    <property type="entry name" value="ABC_tran"/>
    <property type="match status" value="1"/>
</dbReference>
<feature type="transmembrane region" description="Helical" evidence="8">
    <location>
        <begin position="245"/>
        <end position="266"/>
    </location>
</feature>
<dbReference type="InterPro" id="IPR036640">
    <property type="entry name" value="ABC1_TM_sf"/>
</dbReference>
<feature type="domain" description="ABC transporter" evidence="9">
    <location>
        <begin position="366"/>
        <end position="599"/>
    </location>
</feature>
<dbReference type="Pfam" id="PF00664">
    <property type="entry name" value="ABC_membrane"/>
    <property type="match status" value="1"/>
</dbReference>
<dbReference type="InterPro" id="IPR003593">
    <property type="entry name" value="AAA+_ATPase"/>
</dbReference>
<dbReference type="InterPro" id="IPR017871">
    <property type="entry name" value="ABC_transporter-like_CS"/>
</dbReference>
<feature type="region of interest" description="Disordered" evidence="7">
    <location>
        <begin position="336"/>
        <end position="357"/>
    </location>
</feature>
<organism evidence="11 12">
    <name type="scientific">Gordonia desulfuricans</name>
    <dbReference type="NCBI Taxonomy" id="89051"/>
    <lineage>
        <taxon>Bacteria</taxon>
        <taxon>Bacillati</taxon>
        <taxon>Actinomycetota</taxon>
        <taxon>Actinomycetes</taxon>
        <taxon>Mycobacteriales</taxon>
        <taxon>Gordoniaceae</taxon>
        <taxon>Gordonia</taxon>
    </lineage>
</organism>
<dbReference type="PANTHER" id="PTHR43394">
    <property type="entry name" value="ATP-DEPENDENT PERMEASE MDL1, MITOCHONDRIAL"/>
    <property type="match status" value="1"/>
</dbReference>
<dbReference type="PROSITE" id="PS50929">
    <property type="entry name" value="ABC_TM1F"/>
    <property type="match status" value="1"/>
</dbReference>
<dbReference type="PROSITE" id="PS00211">
    <property type="entry name" value="ABC_TRANSPORTER_1"/>
    <property type="match status" value="1"/>
</dbReference>
<dbReference type="GO" id="GO:0016887">
    <property type="term" value="F:ATP hydrolysis activity"/>
    <property type="evidence" value="ECO:0007669"/>
    <property type="project" value="InterPro"/>
</dbReference>
<accession>A0A7K3LMY5</accession>
<evidence type="ECO:0000313" key="12">
    <source>
        <dbReference type="Proteomes" id="UP000466307"/>
    </source>
</evidence>
<feature type="domain" description="ABC transmembrane type-1" evidence="10">
    <location>
        <begin position="23"/>
        <end position="304"/>
    </location>
</feature>
<dbReference type="EMBL" id="JAADZU010000019">
    <property type="protein sequence ID" value="NDK89548.1"/>
    <property type="molecule type" value="Genomic_DNA"/>
</dbReference>
<feature type="transmembrane region" description="Helical" evidence="8">
    <location>
        <begin position="21"/>
        <end position="43"/>
    </location>
</feature>
<keyword evidence="3" id="KW-0547">Nucleotide-binding</keyword>
<evidence type="ECO:0000313" key="11">
    <source>
        <dbReference type="EMBL" id="NDK89548.1"/>
    </source>
</evidence>
<dbReference type="InterPro" id="IPR011527">
    <property type="entry name" value="ABC1_TM_dom"/>
</dbReference>
<dbReference type="SUPFAM" id="SSF52540">
    <property type="entry name" value="P-loop containing nucleoside triphosphate hydrolases"/>
    <property type="match status" value="1"/>
</dbReference>
<dbReference type="InterPro" id="IPR003439">
    <property type="entry name" value="ABC_transporter-like_ATP-bd"/>
</dbReference>
<comment type="caution">
    <text evidence="11">The sequence shown here is derived from an EMBL/GenBank/DDBJ whole genome shotgun (WGS) entry which is preliminary data.</text>
</comment>
<evidence type="ECO:0000259" key="9">
    <source>
        <dbReference type="PROSITE" id="PS50893"/>
    </source>
</evidence>
<dbReference type="SUPFAM" id="SSF90123">
    <property type="entry name" value="ABC transporter transmembrane region"/>
    <property type="match status" value="1"/>
</dbReference>
<proteinExistence type="predicted"/>
<dbReference type="PANTHER" id="PTHR43394:SF1">
    <property type="entry name" value="ATP-BINDING CASSETTE SUB-FAMILY B MEMBER 10, MITOCHONDRIAL"/>
    <property type="match status" value="1"/>
</dbReference>
<keyword evidence="6 8" id="KW-0472">Membrane</keyword>
<evidence type="ECO:0000259" key="10">
    <source>
        <dbReference type="PROSITE" id="PS50929"/>
    </source>
</evidence>